<dbReference type="Gene3D" id="3.40.605.10">
    <property type="entry name" value="Aldehyde Dehydrogenase, Chain A, domain 1"/>
    <property type="match status" value="1"/>
</dbReference>
<dbReference type="Pfam" id="PF00171">
    <property type="entry name" value="Aldedh"/>
    <property type="match status" value="1"/>
</dbReference>
<dbReference type="AlphaFoldDB" id="A0A0G1EXI1"/>
<evidence type="ECO:0000259" key="5">
    <source>
        <dbReference type="Pfam" id="PF00171"/>
    </source>
</evidence>
<name>A0A0G1EXI1_9BACT</name>
<dbReference type="GO" id="GO:0008911">
    <property type="term" value="F:lactaldehyde dehydrogenase (NAD+) activity"/>
    <property type="evidence" value="ECO:0007669"/>
    <property type="project" value="TreeGrafter"/>
</dbReference>
<evidence type="ECO:0000256" key="2">
    <source>
        <dbReference type="ARBA" id="ARBA00023002"/>
    </source>
</evidence>
<dbReference type="InterPro" id="IPR051020">
    <property type="entry name" value="ALDH-related_metabolic_enz"/>
</dbReference>
<feature type="domain" description="Aldehyde dehydrogenase" evidence="5">
    <location>
        <begin position="28"/>
        <end position="486"/>
    </location>
</feature>
<gene>
    <name evidence="6" type="ORF">UV61_C0001G0058</name>
</gene>
<organism evidence="6 7">
    <name type="scientific">Candidatus Gottesmanbacteria bacterium GW2011_GWB1_43_11</name>
    <dbReference type="NCBI Taxonomy" id="1618446"/>
    <lineage>
        <taxon>Bacteria</taxon>
        <taxon>Candidatus Gottesmaniibacteriota</taxon>
    </lineage>
</organism>
<dbReference type="STRING" id="1618446.UV61_C0001G0058"/>
<dbReference type="Proteomes" id="UP000034050">
    <property type="component" value="Unassembled WGS sequence"/>
</dbReference>
<dbReference type="PANTHER" id="PTHR42991:SF1">
    <property type="entry name" value="ALDEHYDE DEHYDROGENASE"/>
    <property type="match status" value="1"/>
</dbReference>
<evidence type="ECO:0000313" key="6">
    <source>
        <dbReference type="EMBL" id="KKS87651.1"/>
    </source>
</evidence>
<dbReference type="InterPro" id="IPR016163">
    <property type="entry name" value="Ald_DH_C"/>
</dbReference>
<sequence>MTANFFDDLHDDNTPPTYRWFDGAKWKTSVNSHFIPVVSPIDHATLGRITVVTHGEIDTAIANAHLAQAAWADKTVMERGKVLHLAADWIREHESYLTTLLVSEIGKPTDEAKDEILRSADMIDYFAHEALHMKGEQLPSDAFPGYDKSKISIIERVPLGVVLAIAPFNYPVNLSVSKLAPALVTGNAVIYKPPTNGAISGLHLTQIFRKAGVPDHVLVAVTGSGEDIGDYLVAHPGIDMITFTGSSQIGKHAAGIAGMIPLLFECGGNNPALVLNDCNTEETALEIVKGAYSFAGQRCTAIKYVLGLSPDIERILPRVVELTKQKIKMGDPRSPETKSVGPLITESAAKEVEARILAAERAGAKIMLGGVRRGNYIEPTILDYAKPDMEIVRIETFGPVVSFIRVKNMEEAVEIVNRSTYGLQAAIYTADEGTGIRLAQKLHVGTVWINSKPQRGPDHFPFLGIKGSGVGVQGIGYSLEAMTRLKPIVLNKPQ</sequence>
<evidence type="ECO:0000256" key="3">
    <source>
        <dbReference type="PROSITE-ProRule" id="PRU10007"/>
    </source>
</evidence>
<accession>A0A0G1EXI1</accession>
<evidence type="ECO:0000256" key="1">
    <source>
        <dbReference type="ARBA" id="ARBA00009986"/>
    </source>
</evidence>
<dbReference type="InterPro" id="IPR016161">
    <property type="entry name" value="Ald_DH/histidinol_DH"/>
</dbReference>
<evidence type="ECO:0000256" key="4">
    <source>
        <dbReference type="RuleBase" id="RU003345"/>
    </source>
</evidence>
<dbReference type="EMBL" id="LCFD01000001">
    <property type="protein sequence ID" value="KKS87651.1"/>
    <property type="molecule type" value="Genomic_DNA"/>
</dbReference>
<dbReference type="PROSITE" id="PS00687">
    <property type="entry name" value="ALDEHYDE_DEHYDR_GLU"/>
    <property type="match status" value="1"/>
</dbReference>
<dbReference type="PATRIC" id="fig|1618446.3.peg.64"/>
<dbReference type="InterPro" id="IPR016162">
    <property type="entry name" value="Ald_DH_N"/>
</dbReference>
<dbReference type="PROSITE" id="PS00070">
    <property type="entry name" value="ALDEHYDE_DEHYDR_CYS"/>
    <property type="match status" value="1"/>
</dbReference>
<comment type="caution">
    <text evidence="6">The sequence shown here is derived from an EMBL/GenBank/DDBJ whole genome shotgun (WGS) entry which is preliminary data.</text>
</comment>
<dbReference type="PANTHER" id="PTHR42991">
    <property type="entry name" value="ALDEHYDE DEHYDROGENASE"/>
    <property type="match status" value="1"/>
</dbReference>
<protein>
    <recommendedName>
        <fullName evidence="5">Aldehyde dehydrogenase domain-containing protein</fullName>
    </recommendedName>
</protein>
<feature type="active site" evidence="3">
    <location>
        <position position="265"/>
    </location>
</feature>
<dbReference type="InterPro" id="IPR015590">
    <property type="entry name" value="Aldehyde_DH_dom"/>
</dbReference>
<reference evidence="6 7" key="1">
    <citation type="journal article" date="2015" name="Nature">
        <title>rRNA introns, odd ribosomes, and small enigmatic genomes across a large radiation of phyla.</title>
        <authorList>
            <person name="Brown C.T."/>
            <person name="Hug L.A."/>
            <person name="Thomas B.C."/>
            <person name="Sharon I."/>
            <person name="Castelle C.J."/>
            <person name="Singh A."/>
            <person name="Wilkins M.J."/>
            <person name="Williams K.H."/>
            <person name="Banfield J.F."/>
        </authorList>
    </citation>
    <scope>NUCLEOTIDE SEQUENCE [LARGE SCALE GENOMIC DNA]</scope>
</reference>
<proteinExistence type="inferred from homology"/>
<dbReference type="Gene3D" id="3.40.309.10">
    <property type="entry name" value="Aldehyde Dehydrogenase, Chain A, domain 2"/>
    <property type="match status" value="1"/>
</dbReference>
<comment type="similarity">
    <text evidence="1 4">Belongs to the aldehyde dehydrogenase family.</text>
</comment>
<dbReference type="InterPro" id="IPR016160">
    <property type="entry name" value="Ald_DH_CS_CYS"/>
</dbReference>
<keyword evidence="2 4" id="KW-0560">Oxidoreductase</keyword>
<dbReference type="SUPFAM" id="SSF53720">
    <property type="entry name" value="ALDH-like"/>
    <property type="match status" value="1"/>
</dbReference>
<dbReference type="InterPro" id="IPR029510">
    <property type="entry name" value="Ald_DH_CS_GLU"/>
</dbReference>
<evidence type="ECO:0000313" key="7">
    <source>
        <dbReference type="Proteomes" id="UP000034050"/>
    </source>
</evidence>